<feature type="domain" description="SAM" evidence="6">
    <location>
        <begin position="475"/>
        <end position="525"/>
    </location>
</feature>
<dbReference type="InterPro" id="IPR001660">
    <property type="entry name" value="SAM"/>
</dbReference>
<evidence type="ECO:0000313" key="8">
    <source>
        <dbReference type="Proteomes" id="UP000271974"/>
    </source>
</evidence>
<dbReference type="InterPro" id="IPR050776">
    <property type="entry name" value="Ank_Repeat/CDKN_Inhibitor"/>
</dbReference>
<dbReference type="InterPro" id="IPR002110">
    <property type="entry name" value="Ankyrin_rpt"/>
</dbReference>
<dbReference type="SUPFAM" id="SSF48403">
    <property type="entry name" value="Ankyrin repeat"/>
    <property type="match status" value="1"/>
</dbReference>
<feature type="repeat" description="ANK" evidence="3">
    <location>
        <begin position="64"/>
        <end position="96"/>
    </location>
</feature>
<dbReference type="Proteomes" id="UP000271974">
    <property type="component" value="Unassembled WGS sequence"/>
</dbReference>
<proteinExistence type="predicted"/>
<dbReference type="PANTHER" id="PTHR24201:SF15">
    <property type="entry name" value="ANKYRIN REPEAT DOMAIN-CONTAINING PROTEIN 66"/>
    <property type="match status" value="1"/>
</dbReference>
<dbReference type="Pfam" id="PF13637">
    <property type="entry name" value="Ank_4"/>
    <property type="match status" value="1"/>
</dbReference>
<dbReference type="InterPro" id="IPR013761">
    <property type="entry name" value="SAM/pointed_sf"/>
</dbReference>
<feature type="compositionally biased region" description="Acidic residues" evidence="5">
    <location>
        <begin position="343"/>
        <end position="355"/>
    </location>
</feature>
<dbReference type="SMART" id="SM00248">
    <property type="entry name" value="ANK"/>
    <property type="match status" value="3"/>
</dbReference>
<dbReference type="SUPFAM" id="SSF47769">
    <property type="entry name" value="SAM/Pointed domain"/>
    <property type="match status" value="1"/>
</dbReference>
<evidence type="ECO:0000256" key="3">
    <source>
        <dbReference type="PROSITE-ProRule" id="PRU00023"/>
    </source>
</evidence>
<organism evidence="7 8">
    <name type="scientific">Elysia chlorotica</name>
    <name type="common">Eastern emerald elysia</name>
    <name type="synonym">Sea slug</name>
    <dbReference type="NCBI Taxonomy" id="188477"/>
    <lineage>
        <taxon>Eukaryota</taxon>
        <taxon>Metazoa</taxon>
        <taxon>Spiralia</taxon>
        <taxon>Lophotrochozoa</taxon>
        <taxon>Mollusca</taxon>
        <taxon>Gastropoda</taxon>
        <taxon>Heterobranchia</taxon>
        <taxon>Euthyneura</taxon>
        <taxon>Panpulmonata</taxon>
        <taxon>Sacoglossa</taxon>
        <taxon>Placobranchoidea</taxon>
        <taxon>Plakobranchidae</taxon>
        <taxon>Elysia</taxon>
    </lineage>
</organism>
<comment type="caution">
    <text evidence="7">The sequence shown here is derived from an EMBL/GenBank/DDBJ whole genome shotgun (WGS) entry which is preliminary data.</text>
</comment>
<dbReference type="Pfam" id="PF00536">
    <property type="entry name" value="SAM_1"/>
    <property type="match status" value="1"/>
</dbReference>
<sequence>MAERYISAARDNFVDILREANRRELNTGDEDGMTPTHWAARAGNLAALRIIVARGGSVDKADYLGMTALHHGAERGDLSIVSFLVEFGCNVYSLDNEGHSAIDLAGLHNRTEIVRYLDHEIARRQMKNPKDSESQKIKALRKAEKNLKQYEKMVEAAAKKRDKEQKKRNKELEKGFPSIEETKNVDSGANEKMSFLKTLTMRGKNTVKAKNGPGTAGWVSASSHTLSSGTAKYSDLTGTATVSSRKGGIASKIQKKQTEASLRAGGWAARDAGHKSVRSVSSDQGFVRPSSNIMYVGSVYGLNGSGDGKRQSLSPDFFQKSKVYKSRSEADLLDSGIDSFNGDVDDNNDEEDEDAPGIFNRPEFGKMAFLQKHNFLNTLQSLDDEKSAQSRHKALLGDRRLSGDGEEGDRPSLHSDTSASKNSSLGSRDSQPPSSQSVFNTSSQLPWDLEDLGNIDDDDDEDDDETSKELSALYMFLSSCDLARLMPTFTREKVDLSLLMRMTDAEMKELGLEFGPRKRLREAVAMRQAALEAPPPVLESTYL</sequence>
<feature type="compositionally biased region" description="Acidic residues" evidence="5">
    <location>
        <begin position="448"/>
        <end position="466"/>
    </location>
</feature>
<keyword evidence="1" id="KW-0677">Repeat</keyword>
<evidence type="ECO:0000256" key="2">
    <source>
        <dbReference type="ARBA" id="ARBA00023043"/>
    </source>
</evidence>
<dbReference type="OrthoDB" id="76949at2759"/>
<dbReference type="InterPro" id="IPR036770">
    <property type="entry name" value="Ankyrin_rpt-contain_sf"/>
</dbReference>
<dbReference type="Gene3D" id="1.25.40.20">
    <property type="entry name" value="Ankyrin repeat-containing domain"/>
    <property type="match status" value="1"/>
</dbReference>
<gene>
    <name evidence="7" type="ORF">EGW08_020019</name>
</gene>
<evidence type="ECO:0000259" key="6">
    <source>
        <dbReference type="Pfam" id="PF00536"/>
    </source>
</evidence>
<dbReference type="Gene3D" id="1.10.150.50">
    <property type="entry name" value="Transcription Factor, Ets-1"/>
    <property type="match status" value="1"/>
</dbReference>
<dbReference type="PROSITE" id="PS50297">
    <property type="entry name" value="ANK_REP_REGION"/>
    <property type="match status" value="2"/>
</dbReference>
<dbReference type="PANTHER" id="PTHR24201">
    <property type="entry name" value="ANK_REP_REGION DOMAIN-CONTAINING PROTEIN"/>
    <property type="match status" value="1"/>
</dbReference>
<feature type="compositionally biased region" description="Basic and acidic residues" evidence="5">
    <location>
        <begin position="395"/>
        <end position="413"/>
    </location>
</feature>
<dbReference type="AlphaFoldDB" id="A0A433SSI0"/>
<evidence type="ECO:0000313" key="7">
    <source>
        <dbReference type="EMBL" id="RUS72217.1"/>
    </source>
</evidence>
<feature type="repeat" description="ANK" evidence="3">
    <location>
        <begin position="31"/>
        <end position="63"/>
    </location>
</feature>
<evidence type="ECO:0000256" key="1">
    <source>
        <dbReference type="ARBA" id="ARBA00022737"/>
    </source>
</evidence>
<keyword evidence="8" id="KW-1185">Reference proteome</keyword>
<evidence type="ECO:0000256" key="4">
    <source>
        <dbReference type="SAM" id="Coils"/>
    </source>
</evidence>
<reference evidence="7 8" key="1">
    <citation type="submission" date="2019-01" db="EMBL/GenBank/DDBJ databases">
        <title>A draft genome assembly of the solar-powered sea slug Elysia chlorotica.</title>
        <authorList>
            <person name="Cai H."/>
            <person name="Li Q."/>
            <person name="Fang X."/>
            <person name="Li J."/>
            <person name="Curtis N.E."/>
            <person name="Altenburger A."/>
            <person name="Shibata T."/>
            <person name="Feng M."/>
            <person name="Maeda T."/>
            <person name="Schwartz J.A."/>
            <person name="Shigenobu S."/>
            <person name="Lundholm N."/>
            <person name="Nishiyama T."/>
            <person name="Yang H."/>
            <person name="Hasebe M."/>
            <person name="Li S."/>
            <person name="Pierce S.K."/>
            <person name="Wang J."/>
        </authorList>
    </citation>
    <scope>NUCLEOTIDE SEQUENCE [LARGE SCALE GENOMIC DNA]</scope>
    <source>
        <strain evidence="7">EC2010</strain>
        <tissue evidence="7">Whole organism of an adult</tissue>
    </source>
</reference>
<keyword evidence="2 3" id="KW-0040">ANK repeat</keyword>
<name>A0A433SSI0_ELYCH</name>
<accession>A0A433SSI0</accession>
<dbReference type="STRING" id="188477.A0A433SSI0"/>
<feature type="compositionally biased region" description="Polar residues" evidence="5">
    <location>
        <begin position="414"/>
        <end position="445"/>
    </location>
</feature>
<dbReference type="PROSITE" id="PS50088">
    <property type="entry name" value="ANK_REPEAT"/>
    <property type="match status" value="2"/>
</dbReference>
<feature type="region of interest" description="Disordered" evidence="5">
    <location>
        <begin position="384"/>
        <end position="467"/>
    </location>
</feature>
<keyword evidence="4" id="KW-0175">Coiled coil</keyword>
<feature type="coiled-coil region" evidence="4">
    <location>
        <begin position="133"/>
        <end position="174"/>
    </location>
</feature>
<feature type="region of interest" description="Disordered" evidence="5">
    <location>
        <begin position="335"/>
        <end position="360"/>
    </location>
</feature>
<evidence type="ECO:0000256" key="5">
    <source>
        <dbReference type="SAM" id="MobiDB-lite"/>
    </source>
</evidence>
<dbReference type="EMBL" id="RQTK01001096">
    <property type="protein sequence ID" value="RUS72217.1"/>
    <property type="molecule type" value="Genomic_DNA"/>
</dbReference>
<protein>
    <recommendedName>
        <fullName evidence="6">SAM domain-containing protein</fullName>
    </recommendedName>
</protein>